<dbReference type="AlphaFoldDB" id="A0A7W9YFZ9"/>
<evidence type="ECO:0000313" key="2">
    <source>
        <dbReference type="Proteomes" id="UP000546642"/>
    </source>
</evidence>
<dbReference type="SUPFAM" id="SSF51430">
    <property type="entry name" value="NAD(P)-linked oxidoreductase"/>
    <property type="match status" value="1"/>
</dbReference>
<protein>
    <submittedName>
        <fullName evidence="1">Aryl-alcohol dehydrogenase-like predicted oxidoreductase</fullName>
    </submittedName>
</protein>
<comment type="caution">
    <text evidence="1">The sequence shown here is derived from an EMBL/GenBank/DDBJ whole genome shotgun (WGS) entry which is preliminary data.</text>
</comment>
<dbReference type="InterPro" id="IPR036812">
    <property type="entry name" value="NAD(P)_OxRdtase_dom_sf"/>
</dbReference>
<organism evidence="1 2">
    <name type="scientific">Nocardiopsis mwathae</name>
    <dbReference type="NCBI Taxonomy" id="1472723"/>
    <lineage>
        <taxon>Bacteria</taxon>
        <taxon>Bacillati</taxon>
        <taxon>Actinomycetota</taxon>
        <taxon>Actinomycetes</taxon>
        <taxon>Streptosporangiales</taxon>
        <taxon>Nocardiopsidaceae</taxon>
        <taxon>Nocardiopsis</taxon>
    </lineage>
</organism>
<gene>
    <name evidence="1" type="ORF">HNR23_001535</name>
</gene>
<evidence type="ECO:0000313" key="1">
    <source>
        <dbReference type="EMBL" id="MBB6171475.1"/>
    </source>
</evidence>
<reference evidence="1 2" key="1">
    <citation type="submission" date="2020-08" db="EMBL/GenBank/DDBJ databases">
        <title>Sequencing the genomes of 1000 actinobacteria strains.</title>
        <authorList>
            <person name="Klenk H.-P."/>
        </authorList>
    </citation>
    <scope>NUCLEOTIDE SEQUENCE [LARGE SCALE GENOMIC DNA]</scope>
    <source>
        <strain evidence="1 2">DSM 46659</strain>
    </source>
</reference>
<dbReference type="Gene3D" id="3.20.20.100">
    <property type="entry name" value="NADP-dependent oxidoreductase domain"/>
    <property type="match status" value="1"/>
</dbReference>
<name>A0A7W9YFZ9_9ACTN</name>
<proteinExistence type="predicted"/>
<dbReference type="Proteomes" id="UP000546642">
    <property type="component" value="Unassembled WGS sequence"/>
</dbReference>
<sequence length="43" mass="4561">MVPIPGTKTLRYLEANAAAADMELSAEELAELGALPEARGARY</sequence>
<dbReference type="EMBL" id="JACHDS010000001">
    <property type="protein sequence ID" value="MBB6171475.1"/>
    <property type="molecule type" value="Genomic_DNA"/>
</dbReference>
<dbReference type="RefSeq" id="WP_343070466.1">
    <property type="nucleotide sequence ID" value="NZ_JACHDS010000001.1"/>
</dbReference>
<keyword evidence="2" id="KW-1185">Reference proteome</keyword>
<accession>A0A7W9YFZ9</accession>